<dbReference type="Gene3D" id="2.40.50.140">
    <property type="entry name" value="Nucleic acid-binding proteins"/>
    <property type="match status" value="1"/>
</dbReference>
<feature type="region of interest" description="Disordered" evidence="1">
    <location>
        <begin position="155"/>
        <end position="182"/>
    </location>
</feature>
<keyword evidence="2" id="KW-0472">Membrane</keyword>
<dbReference type="InterPro" id="IPR052165">
    <property type="entry name" value="Membrane_assoc_protease"/>
</dbReference>
<keyword evidence="2" id="KW-0812">Transmembrane</keyword>
<protein>
    <submittedName>
        <fullName evidence="3">NfeD family protein</fullName>
    </submittedName>
</protein>
<gene>
    <name evidence="3" type="ORF">ACFQJ9_13990</name>
</gene>
<dbReference type="InterPro" id="IPR012340">
    <property type="entry name" value="NA-bd_OB-fold"/>
</dbReference>
<sequence length="182" mass="18738">MAELFGQSLSFLLVVSGVFLCIAEALAPGAHFVVVGVALLVAGLLGLLVPGLGAPLALAAVVLVVGAAALYGYRRFDIYQGTDTGKTEGSSGLAGKRGRVTERVTDRSGQVELYRGGGFDATYAARTVTGEIPEGAEIVVVDPGGGNVLTVEAIDGSGEDEIDRELATGRRETDAERERTGE</sequence>
<evidence type="ECO:0000313" key="4">
    <source>
        <dbReference type="Proteomes" id="UP001596447"/>
    </source>
</evidence>
<accession>A0ABD5Z5T0</accession>
<dbReference type="PANTHER" id="PTHR33507:SF3">
    <property type="entry name" value="INNER MEMBRANE PROTEIN YBBJ"/>
    <property type="match status" value="1"/>
</dbReference>
<comment type="caution">
    <text evidence="3">The sequence shown here is derived from an EMBL/GenBank/DDBJ whole genome shotgun (WGS) entry which is preliminary data.</text>
</comment>
<evidence type="ECO:0000313" key="3">
    <source>
        <dbReference type="EMBL" id="MFC7200511.1"/>
    </source>
</evidence>
<feature type="compositionally biased region" description="Basic and acidic residues" evidence="1">
    <location>
        <begin position="164"/>
        <end position="182"/>
    </location>
</feature>
<name>A0ABD5Z5T0_9EURY</name>
<dbReference type="Proteomes" id="UP001596447">
    <property type="component" value="Unassembled WGS sequence"/>
</dbReference>
<organism evidence="3 4">
    <name type="scientific">Halospeciosus flavus</name>
    <dbReference type="NCBI Taxonomy" id="3032283"/>
    <lineage>
        <taxon>Archaea</taxon>
        <taxon>Methanobacteriati</taxon>
        <taxon>Methanobacteriota</taxon>
        <taxon>Stenosarchaea group</taxon>
        <taxon>Halobacteria</taxon>
        <taxon>Halobacteriales</taxon>
        <taxon>Halobacteriaceae</taxon>
        <taxon>Halospeciosus</taxon>
    </lineage>
</organism>
<feature type="transmembrane region" description="Helical" evidence="2">
    <location>
        <begin position="56"/>
        <end position="73"/>
    </location>
</feature>
<evidence type="ECO:0000256" key="1">
    <source>
        <dbReference type="SAM" id="MobiDB-lite"/>
    </source>
</evidence>
<reference evidence="3 4" key="1">
    <citation type="journal article" date="2019" name="Int. J. Syst. Evol. Microbiol.">
        <title>The Global Catalogue of Microorganisms (GCM) 10K type strain sequencing project: providing services to taxonomists for standard genome sequencing and annotation.</title>
        <authorList>
            <consortium name="The Broad Institute Genomics Platform"/>
            <consortium name="The Broad Institute Genome Sequencing Center for Infectious Disease"/>
            <person name="Wu L."/>
            <person name="Ma J."/>
        </authorList>
    </citation>
    <scope>NUCLEOTIDE SEQUENCE [LARGE SCALE GENOMIC DNA]</scope>
    <source>
        <strain evidence="3 4">XZGYJ-43</strain>
    </source>
</reference>
<dbReference type="AlphaFoldDB" id="A0ABD5Z5T0"/>
<feature type="transmembrane region" description="Helical" evidence="2">
    <location>
        <begin position="30"/>
        <end position="49"/>
    </location>
</feature>
<proteinExistence type="predicted"/>
<keyword evidence="2" id="KW-1133">Transmembrane helix</keyword>
<keyword evidence="4" id="KW-1185">Reference proteome</keyword>
<dbReference type="EMBL" id="JBHTAR010000011">
    <property type="protein sequence ID" value="MFC7200511.1"/>
    <property type="molecule type" value="Genomic_DNA"/>
</dbReference>
<dbReference type="RefSeq" id="WP_279527290.1">
    <property type="nucleotide sequence ID" value="NZ_CP122312.1"/>
</dbReference>
<dbReference type="PANTHER" id="PTHR33507">
    <property type="entry name" value="INNER MEMBRANE PROTEIN YBBJ"/>
    <property type="match status" value="1"/>
</dbReference>
<evidence type="ECO:0000256" key="2">
    <source>
        <dbReference type="SAM" id="Phobius"/>
    </source>
</evidence>